<dbReference type="GO" id="GO:0005737">
    <property type="term" value="C:cytoplasm"/>
    <property type="evidence" value="ECO:0007669"/>
    <property type="project" value="UniProtKB-SubCell"/>
</dbReference>
<evidence type="ECO:0000256" key="7">
    <source>
        <dbReference type="ARBA" id="ARBA00022490"/>
    </source>
</evidence>
<dbReference type="RefSeq" id="WP_138988459.1">
    <property type="nucleotide sequence ID" value="NZ_CP043869.1"/>
</dbReference>
<dbReference type="InterPro" id="IPR026660">
    <property type="entry name" value="PRA-CH"/>
</dbReference>
<evidence type="ECO:0000256" key="5">
    <source>
        <dbReference type="ARBA" id="ARBA00007731"/>
    </source>
</evidence>
<evidence type="ECO:0000256" key="11">
    <source>
        <dbReference type="HAMAP-Rule" id="MF_01021"/>
    </source>
</evidence>
<feature type="binding site" evidence="11">
    <location>
        <position position="98"/>
    </location>
    <ligand>
        <name>Mg(2+)</name>
        <dbReference type="ChEBI" id="CHEBI:18420"/>
    </ligand>
</feature>
<feature type="binding site" evidence="11">
    <location>
        <position position="97"/>
    </location>
    <ligand>
        <name>Zn(2+)</name>
        <dbReference type="ChEBI" id="CHEBI:29105"/>
        <note>ligand shared between dimeric partners</note>
    </ligand>
</feature>
<feature type="binding site" evidence="11">
    <location>
        <position position="120"/>
    </location>
    <ligand>
        <name>Zn(2+)</name>
        <dbReference type="ChEBI" id="CHEBI:29105"/>
        <note>ligand shared between dimeric partners</note>
    </ligand>
</feature>
<dbReference type="AlphaFoldDB" id="A0A5P1R9Y4"/>
<dbReference type="FunFam" id="3.10.20.810:FF:000001">
    <property type="entry name" value="Histidine biosynthesis bifunctional protein HisIE"/>
    <property type="match status" value="1"/>
</dbReference>
<dbReference type="EMBL" id="CP043869">
    <property type="protein sequence ID" value="QEQ96418.1"/>
    <property type="molecule type" value="Genomic_DNA"/>
</dbReference>
<dbReference type="NCBIfam" id="NF000768">
    <property type="entry name" value="PRK00051.1"/>
    <property type="match status" value="1"/>
</dbReference>
<dbReference type="OrthoDB" id="9795769at2"/>
<dbReference type="GO" id="GO:0000287">
    <property type="term" value="F:magnesium ion binding"/>
    <property type="evidence" value="ECO:0007669"/>
    <property type="project" value="UniProtKB-UniRule"/>
</dbReference>
<evidence type="ECO:0000256" key="4">
    <source>
        <dbReference type="ARBA" id="ARBA00005204"/>
    </source>
</evidence>
<comment type="similarity">
    <text evidence="6">In the N-terminal section; belongs to the PRA-CH family.</text>
</comment>
<sequence>MTKTFFIQCESLTERDRLDLSMCIKHLSFNSDGLIPVITQCYQTGEVLMQAWMNKAAIEKTLSSQKMTYWSRSRQAFWMKGETSGHTQQLKSMRFDCDGDAILCLVEQQGPACHTGRLSCFYLQADNQSSQVQLCTPIFTEKTATEQ</sequence>
<organism evidence="13 14">
    <name type="scientific">Neptunomonas concharum</name>
    <dbReference type="NCBI Taxonomy" id="1031538"/>
    <lineage>
        <taxon>Bacteria</taxon>
        <taxon>Pseudomonadati</taxon>
        <taxon>Pseudomonadota</taxon>
        <taxon>Gammaproteobacteria</taxon>
        <taxon>Oceanospirillales</taxon>
        <taxon>Oceanospirillaceae</taxon>
        <taxon>Neptunomonas</taxon>
    </lineage>
</organism>
<dbReference type="Pfam" id="PF01502">
    <property type="entry name" value="PRA-CH"/>
    <property type="match status" value="1"/>
</dbReference>
<feature type="binding site" evidence="11">
    <location>
        <position position="100"/>
    </location>
    <ligand>
        <name>Mg(2+)</name>
        <dbReference type="ChEBI" id="CHEBI:18420"/>
    </ligand>
</feature>
<comment type="function">
    <text evidence="11">Catalyzes the hydrolysis of the adenine ring of phosphoribosyl-AMP.</text>
</comment>
<reference evidence="13 14" key="1">
    <citation type="journal article" date="2019" name="Biochem. Eng. J.">
        <title>Metabolic engineering of the marine bacteria Neptunomonas concharum for the production of acetoin and meso-2,3-butanediol from acetate.</title>
        <authorList>
            <person name="Li W."/>
            <person name="Pu N."/>
            <person name="Liu C.-X."/>
            <person name="Yuan Q.-P."/>
            <person name="Li Z.-J."/>
        </authorList>
    </citation>
    <scope>NUCLEOTIDE SEQUENCE [LARGE SCALE GENOMIC DNA]</scope>
    <source>
        <strain evidence="13 14">JCM17730</strain>
    </source>
</reference>
<keyword evidence="11" id="KW-0460">Magnesium</keyword>
<evidence type="ECO:0000256" key="2">
    <source>
        <dbReference type="ARBA" id="ARBA00001460"/>
    </source>
</evidence>
<evidence type="ECO:0000256" key="3">
    <source>
        <dbReference type="ARBA" id="ARBA00005169"/>
    </source>
</evidence>
<keyword evidence="10 11" id="KW-0368">Histidine biosynthesis</keyword>
<dbReference type="EC" id="3.5.4.19" evidence="11"/>
<keyword evidence="8 11" id="KW-0028">Amino-acid biosynthesis</keyword>
<dbReference type="KEGG" id="ncu:F0U83_06710"/>
<comment type="catalytic activity">
    <reaction evidence="1 11">
        <text>1-(5-phospho-beta-D-ribosyl)-5'-AMP + H2O = 1-(5-phospho-beta-D-ribosyl)-5-[(5-phospho-beta-D-ribosylamino)methylideneamino]imidazole-4-carboxamide</text>
        <dbReference type="Rhea" id="RHEA:20049"/>
        <dbReference type="ChEBI" id="CHEBI:15377"/>
        <dbReference type="ChEBI" id="CHEBI:58435"/>
        <dbReference type="ChEBI" id="CHEBI:59457"/>
        <dbReference type="EC" id="3.5.4.19"/>
    </reaction>
</comment>
<evidence type="ECO:0000256" key="1">
    <source>
        <dbReference type="ARBA" id="ARBA00000024"/>
    </source>
</evidence>
<comment type="similarity">
    <text evidence="5">In the C-terminal section; belongs to the PRA-PH family.</text>
</comment>
<dbReference type="GO" id="GO:0000105">
    <property type="term" value="P:L-histidine biosynthetic process"/>
    <property type="evidence" value="ECO:0007669"/>
    <property type="project" value="UniProtKB-UniRule"/>
</dbReference>
<dbReference type="Gene3D" id="3.10.20.810">
    <property type="entry name" value="Phosphoribosyl-AMP cyclohydrolase"/>
    <property type="match status" value="1"/>
</dbReference>
<gene>
    <name evidence="11 13" type="primary">hisI</name>
    <name evidence="13" type="ORF">F0U83_06710</name>
</gene>
<keyword evidence="9 11" id="KW-0378">Hydrolase</keyword>
<dbReference type="GO" id="GO:0004635">
    <property type="term" value="F:phosphoribosyl-AMP cyclohydrolase activity"/>
    <property type="evidence" value="ECO:0007669"/>
    <property type="project" value="UniProtKB-UniRule"/>
</dbReference>
<comment type="pathway">
    <text evidence="3 11">Amino-acid biosynthesis; L-histidine biosynthesis; L-histidine from 5-phospho-alpha-D-ribose 1-diphosphate: step 3/9.</text>
</comment>
<dbReference type="PANTHER" id="PTHR42945:SF1">
    <property type="entry name" value="HISTIDINE BIOSYNTHESIS BIFUNCTIONAL PROTEIN HIS7"/>
    <property type="match status" value="1"/>
</dbReference>
<evidence type="ECO:0000256" key="8">
    <source>
        <dbReference type="ARBA" id="ARBA00022605"/>
    </source>
</evidence>
<name>A0A5P1R9Y4_9GAMM</name>
<feature type="binding site" evidence="11">
    <location>
        <position position="96"/>
    </location>
    <ligand>
        <name>Mg(2+)</name>
        <dbReference type="ChEBI" id="CHEBI:18420"/>
    </ligand>
</feature>
<proteinExistence type="inferred from homology"/>
<dbReference type="GO" id="GO:0004636">
    <property type="term" value="F:phosphoribosyl-ATP diphosphatase activity"/>
    <property type="evidence" value="ECO:0007669"/>
    <property type="project" value="UniProtKB-EC"/>
</dbReference>
<dbReference type="Proteomes" id="UP000324760">
    <property type="component" value="Chromosome"/>
</dbReference>
<evidence type="ECO:0000256" key="10">
    <source>
        <dbReference type="ARBA" id="ARBA00023102"/>
    </source>
</evidence>
<comment type="cofactor">
    <cofactor evidence="11">
        <name>Mg(2+)</name>
        <dbReference type="ChEBI" id="CHEBI:18420"/>
    </cofactor>
    <text evidence="11">Binds 1 Mg(2+) ion per subunit.</text>
</comment>
<comment type="pathway">
    <text evidence="4">Amino-acid biosynthesis; L-histidine biosynthesis; L-histidine from 5-phospho-alpha-D-ribose 1-diphosphate: step 2/9.</text>
</comment>
<dbReference type="UniPathway" id="UPA00031">
    <property type="reaction ID" value="UER00008"/>
</dbReference>
<keyword evidence="7 11" id="KW-0963">Cytoplasm</keyword>
<dbReference type="GO" id="GO:0008270">
    <property type="term" value="F:zinc ion binding"/>
    <property type="evidence" value="ECO:0007669"/>
    <property type="project" value="UniProtKB-UniRule"/>
</dbReference>
<evidence type="ECO:0000256" key="6">
    <source>
        <dbReference type="ARBA" id="ARBA00008299"/>
    </source>
</evidence>
<comment type="cofactor">
    <cofactor evidence="11">
        <name>Zn(2+)</name>
        <dbReference type="ChEBI" id="CHEBI:29105"/>
    </cofactor>
    <text evidence="11">Binds 1 zinc ion per subunit.</text>
</comment>
<dbReference type="HAMAP" id="MF_01021">
    <property type="entry name" value="HisI"/>
    <property type="match status" value="1"/>
</dbReference>
<comment type="similarity">
    <text evidence="11">Belongs to the PRA-CH family.</text>
</comment>
<feature type="binding site" evidence="11">
    <location>
        <position position="113"/>
    </location>
    <ligand>
        <name>Zn(2+)</name>
        <dbReference type="ChEBI" id="CHEBI:29105"/>
        <note>ligand shared between dimeric partners</note>
    </ligand>
</feature>
<comment type="subcellular location">
    <subcellularLocation>
        <location evidence="11">Cytoplasm</location>
    </subcellularLocation>
</comment>
<dbReference type="InterPro" id="IPR038019">
    <property type="entry name" value="PRib_AMP_CycHydrolase_sf"/>
</dbReference>
<keyword evidence="11" id="KW-0479">Metal-binding</keyword>
<protein>
    <recommendedName>
        <fullName evidence="11">Phosphoribosyl-AMP cyclohydrolase</fullName>
        <shortName evidence="11">PRA-CH</shortName>
        <ecNumber evidence="11">3.5.4.19</ecNumber>
    </recommendedName>
</protein>
<dbReference type="PANTHER" id="PTHR42945">
    <property type="entry name" value="HISTIDINE BIOSYNTHESIS BIFUNCTIONAL PROTEIN"/>
    <property type="match status" value="1"/>
</dbReference>
<accession>A0A5P1R9Y4</accession>
<dbReference type="SUPFAM" id="SSF141734">
    <property type="entry name" value="HisI-like"/>
    <property type="match status" value="1"/>
</dbReference>
<keyword evidence="11" id="KW-0862">Zinc</keyword>
<comment type="catalytic activity">
    <reaction evidence="2">
        <text>1-(5-phospho-beta-D-ribosyl)-ATP + H2O = 1-(5-phospho-beta-D-ribosyl)-5'-AMP + diphosphate + H(+)</text>
        <dbReference type="Rhea" id="RHEA:22828"/>
        <dbReference type="ChEBI" id="CHEBI:15377"/>
        <dbReference type="ChEBI" id="CHEBI:15378"/>
        <dbReference type="ChEBI" id="CHEBI:33019"/>
        <dbReference type="ChEBI" id="CHEBI:59457"/>
        <dbReference type="ChEBI" id="CHEBI:73183"/>
        <dbReference type="EC" id="3.6.1.31"/>
    </reaction>
</comment>
<evidence type="ECO:0000313" key="13">
    <source>
        <dbReference type="EMBL" id="QEQ96418.1"/>
    </source>
</evidence>
<evidence type="ECO:0000259" key="12">
    <source>
        <dbReference type="Pfam" id="PF01502"/>
    </source>
</evidence>
<evidence type="ECO:0000313" key="14">
    <source>
        <dbReference type="Proteomes" id="UP000324760"/>
    </source>
</evidence>
<keyword evidence="14" id="KW-1185">Reference proteome</keyword>
<comment type="subunit">
    <text evidence="11">Homodimer.</text>
</comment>
<evidence type="ECO:0000256" key="9">
    <source>
        <dbReference type="ARBA" id="ARBA00022801"/>
    </source>
</evidence>
<feature type="domain" description="Phosphoribosyl-AMP cyclohydrolase" evidence="12">
    <location>
        <begin position="49"/>
        <end position="122"/>
    </location>
</feature>
<dbReference type="InterPro" id="IPR002496">
    <property type="entry name" value="PRib_AMP_CycHydrolase_dom"/>
</dbReference>